<sequence>MNKVLGLFSLMSVIAITGFAQETVTEQDAQDEALVTTETEAPVVTKDTVRNFKKVKLDGIAAVVGDYVILDSDIEKTLIDLKSQGASTADITRCGLLGKLMEDRLYAHQAVQDSLLVSDDEVAATTERQIQGFVQQIGSMEKLLKFYKKEDEASLREDINKINKLRMLSEKMQGSIVEGVEITPEEVRQFYNKIPKEERPVFGAEMEIAQIVKSPEPSEKEKQNVVDKLNAIKADVEDNDASFSVKAILYSQDPGSKSKGGFYSITKETGFDKTFKDVAFSLKEGEISEPFETQFGYHIIYIEKIRGQELDLRHILMQPEISQKALDDAKSELDTIRKHISEGKYTFAQAALNFSDEKETKFDGGLLRNPTTFDSRFELTKMDPTLYNQVRNLKDDEVSNPILEQDPRGGGPKYKILKVTNRFDEHEADFAKDYLKIQQLAKTEKQYNEIKKWMDEHIEETYISVNESNHDCDFANNWVKQ</sequence>
<feature type="signal peptide" evidence="2">
    <location>
        <begin position="1"/>
        <end position="20"/>
    </location>
</feature>
<dbReference type="SUPFAM" id="SSF109998">
    <property type="entry name" value="Triger factor/SurA peptide-binding domain-like"/>
    <property type="match status" value="1"/>
</dbReference>
<dbReference type="PANTHER" id="PTHR47245">
    <property type="entry name" value="PEPTIDYLPROLYL ISOMERASE"/>
    <property type="match status" value="1"/>
</dbReference>
<dbReference type="OrthoDB" id="14196at2"/>
<evidence type="ECO:0000313" key="4">
    <source>
        <dbReference type="EMBL" id="AYN69767.1"/>
    </source>
</evidence>
<proteinExistence type="predicted"/>
<feature type="domain" description="PpiC" evidence="3">
    <location>
        <begin position="203"/>
        <end position="304"/>
    </location>
</feature>
<keyword evidence="5" id="KW-1185">Reference proteome</keyword>
<dbReference type="GO" id="GO:0003755">
    <property type="term" value="F:peptidyl-prolyl cis-trans isomerase activity"/>
    <property type="evidence" value="ECO:0007669"/>
    <property type="project" value="UniProtKB-KW"/>
</dbReference>
<evidence type="ECO:0000256" key="1">
    <source>
        <dbReference type="PROSITE-ProRule" id="PRU00278"/>
    </source>
</evidence>
<evidence type="ECO:0000313" key="5">
    <source>
        <dbReference type="Proteomes" id="UP000276309"/>
    </source>
</evidence>
<keyword evidence="1" id="KW-0697">Rotamase</keyword>
<dbReference type="KEGG" id="emar:D1013_15335"/>
<dbReference type="PROSITE" id="PS50198">
    <property type="entry name" value="PPIC_PPIASE_2"/>
    <property type="match status" value="2"/>
</dbReference>
<keyword evidence="2" id="KW-0732">Signal</keyword>
<evidence type="ECO:0000259" key="3">
    <source>
        <dbReference type="PROSITE" id="PS50198"/>
    </source>
</evidence>
<dbReference type="AlphaFoldDB" id="A0A3G2LBY3"/>
<protein>
    <submittedName>
        <fullName evidence="4">Peptidylprolyl isomerase</fullName>
    </submittedName>
</protein>
<feature type="domain" description="PpiC" evidence="3">
    <location>
        <begin position="307"/>
        <end position="402"/>
    </location>
</feature>
<organism evidence="4 5">
    <name type="scientific">Euzebyella marina</name>
    <dbReference type="NCBI Taxonomy" id="1761453"/>
    <lineage>
        <taxon>Bacteria</taxon>
        <taxon>Pseudomonadati</taxon>
        <taxon>Bacteroidota</taxon>
        <taxon>Flavobacteriia</taxon>
        <taxon>Flavobacteriales</taxon>
        <taxon>Flavobacteriaceae</taxon>
        <taxon>Euzebyella</taxon>
    </lineage>
</organism>
<dbReference type="Pfam" id="PF00639">
    <property type="entry name" value="Rotamase"/>
    <property type="match status" value="2"/>
</dbReference>
<dbReference type="RefSeq" id="WP_121850755.1">
    <property type="nucleotide sequence ID" value="NZ_CP032050.1"/>
</dbReference>
<dbReference type="InterPro" id="IPR027304">
    <property type="entry name" value="Trigger_fact/SurA_dom_sf"/>
</dbReference>
<dbReference type="InterPro" id="IPR000297">
    <property type="entry name" value="PPIase_PpiC"/>
</dbReference>
<accession>A0A3G2LBY3</accession>
<dbReference type="PANTHER" id="PTHR47245:SF2">
    <property type="entry name" value="PEPTIDYL-PROLYL CIS-TRANS ISOMERASE HP_0175-RELATED"/>
    <property type="match status" value="1"/>
</dbReference>
<name>A0A3G2LBY3_9FLAO</name>
<dbReference type="Gene3D" id="3.10.50.40">
    <property type="match status" value="2"/>
</dbReference>
<feature type="chain" id="PRO_5017992700" evidence="2">
    <location>
        <begin position="21"/>
        <end position="481"/>
    </location>
</feature>
<evidence type="ECO:0000256" key="2">
    <source>
        <dbReference type="SAM" id="SignalP"/>
    </source>
</evidence>
<dbReference type="Gene3D" id="1.10.4030.10">
    <property type="entry name" value="Porin chaperone SurA, peptide-binding domain"/>
    <property type="match status" value="1"/>
</dbReference>
<dbReference type="SUPFAM" id="SSF54534">
    <property type="entry name" value="FKBP-like"/>
    <property type="match status" value="2"/>
</dbReference>
<dbReference type="EMBL" id="CP032050">
    <property type="protein sequence ID" value="AYN69767.1"/>
    <property type="molecule type" value="Genomic_DNA"/>
</dbReference>
<keyword evidence="1 4" id="KW-0413">Isomerase</keyword>
<dbReference type="InterPro" id="IPR050245">
    <property type="entry name" value="PrsA_foldase"/>
</dbReference>
<gene>
    <name evidence="4" type="ORF">D1013_15335</name>
</gene>
<reference evidence="4 5" key="1">
    <citation type="submission" date="2018-08" db="EMBL/GenBank/DDBJ databases">
        <title>The reduced genetic potential of extracellular carbohydrate catabolism in Euzebyella marina RN62, a Flavobacteriia bacterium isolated from the hadal water.</title>
        <authorList>
            <person name="Xue C."/>
        </authorList>
    </citation>
    <scope>NUCLEOTIDE SEQUENCE [LARGE SCALE GENOMIC DNA]</scope>
    <source>
        <strain evidence="4 5">RN62</strain>
    </source>
</reference>
<dbReference type="Proteomes" id="UP000276309">
    <property type="component" value="Chromosome"/>
</dbReference>
<dbReference type="InterPro" id="IPR046357">
    <property type="entry name" value="PPIase_dom_sf"/>
</dbReference>